<keyword evidence="5 7" id="KW-1133">Transmembrane helix</keyword>
<dbReference type="Gene3D" id="1.20.1250.20">
    <property type="entry name" value="MFS general substrate transporter like domains"/>
    <property type="match status" value="1"/>
</dbReference>
<feature type="transmembrane region" description="Helical" evidence="7">
    <location>
        <begin position="105"/>
        <end position="124"/>
    </location>
</feature>
<evidence type="ECO:0000313" key="10">
    <source>
        <dbReference type="Proteomes" id="UP000076863"/>
    </source>
</evidence>
<evidence type="ECO:0000259" key="8">
    <source>
        <dbReference type="PROSITE" id="PS50850"/>
    </source>
</evidence>
<sequence>MIFKSVLHKSPLASYGKAIHDAPRETVFHRPLLFSAFIYALGGMPFIWDQGASSQIPSLPSFQGHFNVKSGANANEIRNFISIVYVGFGVGSGLAFFINDRLGRIWPYHLYSLIYCIGTLITILSPNLRVLYVGRVVQGLGLGPLTVSGPISIVEISPPQIRGLLTGWFNLAMGVGLIGATFCTLGCLRHVPVGKLQFQIVMLVPMIYLALCMVGTLFTEESPRWLFLVNHRQEAIAGQARIRGLPEDHPHVQREVAEIEDDINHAVEAVGNASLWTIAKETFTSAPNLRRVQQSLFTYALAQLSGANLITSYFVPIMAIVGFSDGTDQSMFLSGMYAVSKLIFSLIGTFLLVDAFDRRGSLFLGAGVQLVTHLYLAVYIWLTQKGSVPEAASQAAVAALFIHAFGYSVGQLLTGLYLLPYIFGGELWPNRIRSFGGALSQTFRWLFIYAMQYSMPSILSSFNDWGAFLFFGAWCLIAIIHTFLVVPEVSGLTVEEIDEIFQGSWFNAYQTSRRRQVIEGRNYTEASVLGKTITTSMKGDERAEA</sequence>
<reference evidence="9 10" key="1">
    <citation type="journal article" date="2016" name="Genome Biol. Evol.">
        <title>Divergent and convergent evolution of fungal pathogenicity.</title>
        <authorList>
            <person name="Shang Y."/>
            <person name="Xiao G."/>
            <person name="Zheng P."/>
            <person name="Cen K."/>
            <person name="Zhan S."/>
            <person name="Wang C."/>
        </authorList>
    </citation>
    <scope>NUCLEOTIDE SEQUENCE [LARGE SCALE GENOMIC DNA]</scope>
    <source>
        <strain evidence="9 10">RCEF 3172</strain>
    </source>
</reference>
<feature type="transmembrane region" description="Helical" evidence="7">
    <location>
        <begin position="335"/>
        <end position="355"/>
    </location>
</feature>
<dbReference type="GO" id="GO:0016020">
    <property type="term" value="C:membrane"/>
    <property type="evidence" value="ECO:0007669"/>
    <property type="project" value="UniProtKB-SubCell"/>
</dbReference>
<protein>
    <submittedName>
        <fullName evidence="9">General substrate transporter</fullName>
    </submittedName>
</protein>
<feature type="transmembrane region" description="Helical" evidence="7">
    <location>
        <begin position="80"/>
        <end position="98"/>
    </location>
</feature>
<evidence type="ECO:0000256" key="5">
    <source>
        <dbReference type="ARBA" id="ARBA00022989"/>
    </source>
</evidence>
<keyword evidence="10" id="KW-1185">Reference proteome</keyword>
<feature type="domain" description="Major facilitator superfamily (MFS) profile" evidence="8">
    <location>
        <begin position="35"/>
        <end position="490"/>
    </location>
</feature>
<proteinExistence type="inferred from homology"/>
<keyword evidence="6 7" id="KW-0472">Membrane</keyword>
<dbReference type="EMBL" id="AZHA01000004">
    <property type="protein sequence ID" value="OAA48963.1"/>
    <property type="molecule type" value="Genomic_DNA"/>
</dbReference>
<dbReference type="GO" id="GO:0005351">
    <property type="term" value="F:carbohydrate:proton symporter activity"/>
    <property type="evidence" value="ECO:0007669"/>
    <property type="project" value="TreeGrafter"/>
</dbReference>
<feature type="transmembrane region" description="Helical" evidence="7">
    <location>
        <begin position="296"/>
        <end position="323"/>
    </location>
</feature>
<dbReference type="InterPro" id="IPR003663">
    <property type="entry name" value="Sugar/inositol_transpt"/>
</dbReference>
<evidence type="ECO:0000256" key="7">
    <source>
        <dbReference type="SAM" id="Phobius"/>
    </source>
</evidence>
<keyword evidence="3" id="KW-0813">Transport</keyword>
<name>A0A167IDR0_9HYPO</name>
<keyword evidence="4 7" id="KW-0812">Transmembrane</keyword>
<feature type="transmembrane region" description="Helical" evidence="7">
    <location>
        <begin position="362"/>
        <end position="382"/>
    </location>
</feature>
<feature type="transmembrane region" description="Helical" evidence="7">
    <location>
        <begin position="465"/>
        <end position="486"/>
    </location>
</feature>
<dbReference type="PROSITE" id="PS50850">
    <property type="entry name" value="MFS"/>
    <property type="match status" value="1"/>
</dbReference>
<organism evidence="9 10">
    <name type="scientific">Beauveria brongniartii RCEF 3172</name>
    <dbReference type="NCBI Taxonomy" id="1081107"/>
    <lineage>
        <taxon>Eukaryota</taxon>
        <taxon>Fungi</taxon>
        <taxon>Dikarya</taxon>
        <taxon>Ascomycota</taxon>
        <taxon>Pezizomycotina</taxon>
        <taxon>Sordariomycetes</taxon>
        <taxon>Hypocreomycetidae</taxon>
        <taxon>Hypocreales</taxon>
        <taxon>Cordycipitaceae</taxon>
        <taxon>Beauveria</taxon>
        <taxon>Beauveria brongniartii</taxon>
    </lineage>
</organism>
<dbReference type="InterPro" id="IPR036259">
    <property type="entry name" value="MFS_trans_sf"/>
</dbReference>
<feature type="transmembrane region" description="Helical" evidence="7">
    <location>
        <begin position="27"/>
        <end position="48"/>
    </location>
</feature>
<dbReference type="InterPro" id="IPR020846">
    <property type="entry name" value="MFS_dom"/>
</dbReference>
<gene>
    <name evidence="9" type="ORF">BBO_02008</name>
</gene>
<evidence type="ECO:0000256" key="1">
    <source>
        <dbReference type="ARBA" id="ARBA00004141"/>
    </source>
</evidence>
<evidence type="ECO:0000256" key="6">
    <source>
        <dbReference type="ARBA" id="ARBA00023136"/>
    </source>
</evidence>
<evidence type="ECO:0000313" key="9">
    <source>
        <dbReference type="EMBL" id="OAA48963.1"/>
    </source>
</evidence>
<feature type="transmembrane region" description="Helical" evidence="7">
    <location>
        <begin position="394"/>
        <end position="423"/>
    </location>
</feature>
<accession>A0A167IDR0</accession>
<comment type="similarity">
    <text evidence="2">Belongs to the major facilitator superfamily. Sugar transporter (TC 2.A.1.1) family.</text>
</comment>
<feature type="transmembrane region" description="Helical" evidence="7">
    <location>
        <begin position="168"/>
        <end position="191"/>
    </location>
</feature>
<dbReference type="InterPro" id="IPR005828">
    <property type="entry name" value="MFS_sugar_transport-like"/>
</dbReference>
<evidence type="ECO:0000256" key="4">
    <source>
        <dbReference type="ARBA" id="ARBA00022692"/>
    </source>
</evidence>
<dbReference type="OrthoDB" id="5296287at2759"/>
<dbReference type="AlphaFoldDB" id="A0A167IDR0"/>
<dbReference type="PANTHER" id="PTHR48022">
    <property type="entry name" value="PLASTIDIC GLUCOSE TRANSPORTER 4"/>
    <property type="match status" value="1"/>
</dbReference>
<feature type="transmembrane region" description="Helical" evidence="7">
    <location>
        <begin position="197"/>
        <end position="218"/>
    </location>
</feature>
<evidence type="ECO:0000256" key="2">
    <source>
        <dbReference type="ARBA" id="ARBA00010992"/>
    </source>
</evidence>
<dbReference type="SUPFAM" id="SSF103473">
    <property type="entry name" value="MFS general substrate transporter"/>
    <property type="match status" value="1"/>
</dbReference>
<dbReference type="PRINTS" id="PR00171">
    <property type="entry name" value="SUGRTRNSPORT"/>
</dbReference>
<feature type="transmembrane region" description="Helical" evidence="7">
    <location>
        <begin position="435"/>
        <end position="453"/>
    </location>
</feature>
<feature type="transmembrane region" description="Helical" evidence="7">
    <location>
        <begin position="136"/>
        <end position="156"/>
    </location>
</feature>
<dbReference type="Pfam" id="PF00083">
    <property type="entry name" value="Sugar_tr"/>
    <property type="match status" value="1"/>
</dbReference>
<evidence type="ECO:0000256" key="3">
    <source>
        <dbReference type="ARBA" id="ARBA00022448"/>
    </source>
</evidence>
<comment type="subcellular location">
    <subcellularLocation>
        <location evidence="1">Membrane</location>
        <topology evidence="1">Multi-pass membrane protein</topology>
    </subcellularLocation>
</comment>
<dbReference type="InterPro" id="IPR050360">
    <property type="entry name" value="MFS_Sugar_Transporters"/>
</dbReference>
<dbReference type="PANTHER" id="PTHR48022:SF59">
    <property type="entry name" value="MAJOR FACILITATOR SUPERFAMILY (MFS) PROFILE DOMAIN-CONTAINING PROTEIN"/>
    <property type="match status" value="1"/>
</dbReference>
<dbReference type="Proteomes" id="UP000076863">
    <property type="component" value="Unassembled WGS sequence"/>
</dbReference>
<comment type="caution">
    <text evidence="9">The sequence shown here is derived from an EMBL/GenBank/DDBJ whole genome shotgun (WGS) entry which is preliminary data.</text>
</comment>